<comment type="caution">
    <text evidence="1">The sequence shown here is derived from an EMBL/GenBank/DDBJ whole genome shotgun (WGS) entry which is preliminary data.</text>
</comment>
<dbReference type="Proteomes" id="UP000619041">
    <property type="component" value="Unassembled WGS sequence"/>
</dbReference>
<protein>
    <recommendedName>
        <fullName evidence="3">DUF465 domain-containing protein</fullName>
    </recommendedName>
</protein>
<dbReference type="Gene3D" id="6.10.280.50">
    <property type="match status" value="1"/>
</dbReference>
<dbReference type="EMBL" id="BMKL01000001">
    <property type="protein sequence ID" value="GGE00170.1"/>
    <property type="molecule type" value="Genomic_DNA"/>
</dbReference>
<evidence type="ECO:0000313" key="1">
    <source>
        <dbReference type="EMBL" id="GGE00170.1"/>
    </source>
</evidence>
<dbReference type="RefSeq" id="WP_188644995.1">
    <property type="nucleotide sequence ID" value="NZ_BMKL01000001.1"/>
</dbReference>
<dbReference type="InterPro" id="IPR038444">
    <property type="entry name" value="DUF465_sf"/>
</dbReference>
<reference evidence="2" key="1">
    <citation type="journal article" date="2019" name="Int. J. Syst. Evol. Microbiol.">
        <title>The Global Catalogue of Microorganisms (GCM) 10K type strain sequencing project: providing services to taxonomists for standard genome sequencing and annotation.</title>
        <authorList>
            <consortium name="The Broad Institute Genomics Platform"/>
            <consortium name="The Broad Institute Genome Sequencing Center for Infectious Disease"/>
            <person name="Wu L."/>
            <person name="Ma J."/>
        </authorList>
    </citation>
    <scope>NUCLEOTIDE SEQUENCE [LARGE SCALE GENOMIC DNA]</scope>
    <source>
        <strain evidence="2">CGMCC 1.15959</strain>
    </source>
</reference>
<gene>
    <name evidence="1" type="ORF">GCM10011515_19940</name>
</gene>
<organism evidence="1 2">
    <name type="scientific">Tsuneonella deserti</name>
    <dbReference type="NCBI Taxonomy" id="2035528"/>
    <lineage>
        <taxon>Bacteria</taxon>
        <taxon>Pseudomonadati</taxon>
        <taxon>Pseudomonadota</taxon>
        <taxon>Alphaproteobacteria</taxon>
        <taxon>Sphingomonadales</taxon>
        <taxon>Erythrobacteraceae</taxon>
        <taxon>Tsuneonella</taxon>
    </lineage>
</organism>
<dbReference type="Pfam" id="PF04325">
    <property type="entry name" value="DUF465"/>
    <property type="match status" value="1"/>
</dbReference>
<evidence type="ECO:0000313" key="2">
    <source>
        <dbReference type="Proteomes" id="UP000619041"/>
    </source>
</evidence>
<accession>A0ABQ1S8X6</accession>
<keyword evidence="2" id="KW-1185">Reference proteome</keyword>
<dbReference type="InterPro" id="IPR007420">
    <property type="entry name" value="DUF465"/>
</dbReference>
<proteinExistence type="predicted"/>
<evidence type="ECO:0008006" key="3">
    <source>
        <dbReference type="Google" id="ProtNLM"/>
    </source>
</evidence>
<sequence length="57" mass="6922">MSDRYFALLERHQKLDERLRLMQRVRSADPHEIVRLKKLKLALKDQLSRLLRRPARG</sequence>
<name>A0ABQ1S8X6_9SPHN</name>